<feature type="region of interest" description="Disordered" evidence="3">
    <location>
        <begin position="1"/>
        <end position="20"/>
    </location>
</feature>
<evidence type="ECO:0000256" key="1">
    <source>
        <dbReference type="ARBA" id="ARBA00008324"/>
    </source>
</evidence>
<dbReference type="GO" id="GO:0047617">
    <property type="term" value="F:fatty acyl-CoA hydrolase activity"/>
    <property type="evidence" value="ECO:0007669"/>
    <property type="project" value="InterPro"/>
</dbReference>
<dbReference type="PANTHER" id="PTHR21660">
    <property type="entry name" value="THIOESTERASE SUPERFAMILY MEMBER-RELATED"/>
    <property type="match status" value="1"/>
</dbReference>
<dbReference type="CDD" id="cd03443">
    <property type="entry name" value="PaaI_thioesterase"/>
    <property type="match status" value="1"/>
</dbReference>
<evidence type="ECO:0000259" key="4">
    <source>
        <dbReference type="Pfam" id="PF03061"/>
    </source>
</evidence>
<accession>B8LQC0</accession>
<reference evidence="5" key="1">
    <citation type="submission" date="2007-06" db="EMBL/GenBank/DDBJ databases">
        <title>Full length cDNA sequences from Sitka Spruce (Picea sitchensis).</title>
        <authorList>
            <person name="Ralph S.G."/>
            <person name="Chun H.E."/>
            <person name="Liao N."/>
            <person name="Ali J."/>
            <person name="Reid K."/>
            <person name="Kolosova N."/>
            <person name="Cooper N."/>
            <person name="Cullis C."/>
            <person name="Jancsik S."/>
            <person name="Moore R."/>
            <person name="Mayo M."/>
            <person name="Wagner S."/>
            <person name="Holt R.A."/>
            <person name="Jones S.J.M."/>
            <person name="Marra M.A."/>
            <person name="Ritland C.E."/>
            <person name="Ritland K."/>
            <person name="Bohlmann J."/>
        </authorList>
    </citation>
    <scope>NUCLEOTIDE SEQUENCE</scope>
    <source>
        <tissue evidence="5">Bark</tissue>
    </source>
</reference>
<dbReference type="AlphaFoldDB" id="B8LQC0"/>
<name>B8LQC0_PICSI</name>
<protein>
    <recommendedName>
        <fullName evidence="4">Thioesterase domain-containing protein</fullName>
    </recommendedName>
</protein>
<dbReference type="InterPro" id="IPR006683">
    <property type="entry name" value="Thioestr_dom"/>
</dbReference>
<comment type="similarity">
    <text evidence="1">Belongs to the thioesterase PaaI family.</text>
</comment>
<sequence>MARKEGNEGEGPIDPMLSPDLIDDSSPESLGVNWLQVMGTDASLPSICQRNGFKENLILRHLKVDRVEPGLAIFILTVKSPITNRYRTFHGGAVATVASIAAMAAVKTISGDKTFSLSEMCISYVSAARIDVELEIEAKVLRFGKSIAVSSIDIRNKTTNQITFQGRATFYHMPTSSL</sequence>
<evidence type="ECO:0000313" key="5">
    <source>
        <dbReference type="EMBL" id="ABR17850.1"/>
    </source>
</evidence>
<dbReference type="SUPFAM" id="SSF54637">
    <property type="entry name" value="Thioesterase/thiol ester dehydrase-isomerase"/>
    <property type="match status" value="1"/>
</dbReference>
<dbReference type="InterPro" id="IPR003736">
    <property type="entry name" value="PAAI_dom"/>
</dbReference>
<keyword evidence="2" id="KW-0378">Hydrolase</keyword>
<evidence type="ECO:0000256" key="3">
    <source>
        <dbReference type="SAM" id="MobiDB-lite"/>
    </source>
</evidence>
<dbReference type="EMBL" id="EF678062">
    <property type="protein sequence ID" value="ABR17850.1"/>
    <property type="molecule type" value="mRNA"/>
</dbReference>
<dbReference type="NCBIfam" id="TIGR00369">
    <property type="entry name" value="unchar_dom_1"/>
    <property type="match status" value="1"/>
</dbReference>
<dbReference type="Pfam" id="PF03061">
    <property type="entry name" value="4HBT"/>
    <property type="match status" value="1"/>
</dbReference>
<dbReference type="InterPro" id="IPR039298">
    <property type="entry name" value="ACOT13"/>
</dbReference>
<evidence type="ECO:0000256" key="2">
    <source>
        <dbReference type="ARBA" id="ARBA00022801"/>
    </source>
</evidence>
<dbReference type="Gene3D" id="3.10.129.10">
    <property type="entry name" value="Hotdog Thioesterase"/>
    <property type="match status" value="1"/>
</dbReference>
<feature type="domain" description="Thioesterase" evidence="4">
    <location>
        <begin position="88"/>
        <end position="161"/>
    </location>
</feature>
<proteinExistence type="evidence at transcript level"/>
<dbReference type="OMA" id="NRYRTFH"/>
<dbReference type="PANTHER" id="PTHR21660:SF12">
    <property type="entry name" value="OS07G0462700 PROTEIN"/>
    <property type="match status" value="1"/>
</dbReference>
<organism evidence="5">
    <name type="scientific">Picea sitchensis</name>
    <name type="common">Sitka spruce</name>
    <name type="synonym">Pinus sitchensis</name>
    <dbReference type="NCBI Taxonomy" id="3332"/>
    <lineage>
        <taxon>Eukaryota</taxon>
        <taxon>Viridiplantae</taxon>
        <taxon>Streptophyta</taxon>
        <taxon>Embryophyta</taxon>
        <taxon>Tracheophyta</taxon>
        <taxon>Spermatophyta</taxon>
        <taxon>Pinopsida</taxon>
        <taxon>Pinidae</taxon>
        <taxon>Conifers I</taxon>
        <taxon>Pinales</taxon>
        <taxon>Pinaceae</taxon>
        <taxon>Picea</taxon>
    </lineage>
</organism>
<dbReference type="InterPro" id="IPR029069">
    <property type="entry name" value="HotDog_dom_sf"/>
</dbReference>